<reference evidence="4 5" key="1">
    <citation type="journal article" date="2010" name="Nature">
        <title>Genome sequence of the palaeopolyploid soybean.</title>
        <authorList>
            <person name="Schmutz J."/>
            <person name="Cannon S.B."/>
            <person name="Schlueter J."/>
            <person name="Ma J."/>
            <person name="Mitros T."/>
            <person name="Nelson W."/>
            <person name="Hyten D.L."/>
            <person name="Song Q."/>
            <person name="Thelen J.J."/>
            <person name="Cheng J."/>
            <person name="Xu D."/>
            <person name="Hellsten U."/>
            <person name="May G.D."/>
            <person name="Yu Y."/>
            <person name="Sakurai T."/>
            <person name="Umezawa T."/>
            <person name="Bhattacharyya M.K."/>
            <person name="Sandhu D."/>
            <person name="Valliyodan B."/>
            <person name="Lindquist E."/>
            <person name="Peto M."/>
            <person name="Grant D."/>
            <person name="Shu S."/>
            <person name="Goodstein D."/>
            <person name="Barry K."/>
            <person name="Futrell-Griggs M."/>
            <person name="Abernathy B."/>
            <person name="Du J."/>
            <person name="Tian Z."/>
            <person name="Zhu L."/>
            <person name="Gill N."/>
            <person name="Joshi T."/>
            <person name="Libault M."/>
            <person name="Sethuraman A."/>
            <person name="Zhang X.-C."/>
            <person name="Shinozaki K."/>
            <person name="Nguyen H.T."/>
            <person name="Wing R.A."/>
            <person name="Cregan P."/>
            <person name="Specht J."/>
            <person name="Grimwood J."/>
            <person name="Rokhsar D."/>
            <person name="Stacey G."/>
            <person name="Shoemaker R.C."/>
            <person name="Jackson S.A."/>
        </authorList>
    </citation>
    <scope>NUCLEOTIDE SEQUENCE [LARGE SCALE GENOMIC DNA]</scope>
    <source>
        <strain evidence="5">cv. Williams 82</strain>
        <tissue evidence="4">Callus</tissue>
    </source>
</reference>
<keyword evidence="3" id="KW-0663">Pyridoxal phosphate</keyword>
<dbReference type="EnsemblPlants" id="KRG96110">
    <property type="protein sequence ID" value="KRG96110"/>
    <property type="gene ID" value="GLYMA_19G189900"/>
</dbReference>
<name>A0A0R0F0Y3_SOYBN</name>
<evidence type="ECO:0000313" key="4">
    <source>
        <dbReference type="EMBL" id="KRG96110.1"/>
    </source>
</evidence>
<comment type="similarity">
    <text evidence="2 3">Belongs to the class-III pyridoxal-phosphate-dependent aminotransferase family.</text>
</comment>
<dbReference type="PANTHER" id="PTHR11986">
    <property type="entry name" value="AMINOTRANSFERASE CLASS III"/>
    <property type="match status" value="1"/>
</dbReference>
<keyword evidence="6" id="KW-1185">Reference proteome</keyword>
<dbReference type="UniPathway" id="UPA00098">
    <property type="reaction ID" value="UER00358"/>
</dbReference>
<dbReference type="Proteomes" id="UP000008827">
    <property type="component" value="Chromosome 19"/>
</dbReference>
<comment type="pathway">
    <text evidence="3">Amino-acid biosynthesis; L-proline biosynthesis; L-glutamate 5-semialdehyde from L-ornithine: step 1/1.</text>
</comment>
<dbReference type="GO" id="GO:0004587">
    <property type="term" value="F:ornithine aminotransferase activity"/>
    <property type="evidence" value="ECO:0007669"/>
    <property type="project" value="UniProtKB-EC"/>
</dbReference>
<proteinExistence type="inferred from homology"/>
<keyword evidence="3" id="KW-0808">Transferase</keyword>
<gene>
    <name evidence="4" type="ORF">GLYMA_19G189900</name>
</gene>
<dbReference type="PANTHER" id="PTHR11986:SF18">
    <property type="entry name" value="ORNITHINE AMINOTRANSFERASE, MITOCHONDRIAL"/>
    <property type="match status" value="1"/>
</dbReference>
<keyword evidence="3" id="KW-0032">Aminotransferase</keyword>
<dbReference type="GO" id="GO:0055129">
    <property type="term" value="P:L-proline biosynthetic process"/>
    <property type="evidence" value="ECO:0007669"/>
    <property type="project" value="UniProtKB-UniPathway"/>
</dbReference>
<evidence type="ECO:0000256" key="3">
    <source>
        <dbReference type="RuleBase" id="RU365036"/>
    </source>
</evidence>
<dbReference type="AlphaFoldDB" id="A0A0R0F0Y3"/>
<dbReference type="EC" id="2.6.1.13" evidence="3"/>
<accession>A0A0R0F0Y3</accession>
<dbReference type="Gene3D" id="3.90.1150.10">
    <property type="entry name" value="Aspartate Aminotransferase, domain 1"/>
    <property type="match status" value="1"/>
</dbReference>
<protein>
    <recommendedName>
        <fullName evidence="3">Ornithine aminotransferase</fullName>
        <ecNumber evidence="3">2.6.1.13</ecNumber>
    </recommendedName>
</protein>
<dbReference type="Pfam" id="PF00202">
    <property type="entry name" value="Aminotran_3"/>
    <property type="match status" value="1"/>
</dbReference>
<evidence type="ECO:0000313" key="6">
    <source>
        <dbReference type="Proteomes" id="UP000008827"/>
    </source>
</evidence>
<reference evidence="4" key="3">
    <citation type="submission" date="2018-07" db="EMBL/GenBank/DDBJ databases">
        <title>WGS assembly of Glycine max.</title>
        <authorList>
            <person name="Schmutz J."/>
            <person name="Cannon S."/>
            <person name="Schlueter J."/>
            <person name="Ma J."/>
            <person name="Mitros T."/>
            <person name="Nelson W."/>
            <person name="Hyten D."/>
            <person name="Song Q."/>
            <person name="Thelen J."/>
            <person name="Cheng J."/>
            <person name="Xu D."/>
            <person name="Hellsten U."/>
            <person name="May G."/>
            <person name="Yu Y."/>
            <person name="Sakurai T."/>
            <person name="Umezawa T."/>
            <person name="Bhattacharyya M."/>
            <person name="Sandhu D."/>
            <person name="Valliyodan B."/>
            <person name="Lindquist E."/>
            <person name="Peto M."/>
            <person name="Grant D."/>
            <person name="Shu S."/>
            <person name="Goodstein D."/>
            <person name="Barry K."/>
            <person name="Futrell-Griggs M."/>
            <person name="Abernathy B."/>
            <person name="Du J."/>
            <person name="Tian Z."/>
            <person name="Zhu L."/>
            <person name="Gill N."/>
            <person name="Joshi T."/>
            <person name="Libault M."/>
            <person name="Sethuraman A."/>
            <person name="Zhang X."/>
            <person name="Shinozaki K."/>
            <person name="Nguyen H."/>
            <person name="Wing R."/>
            <person name="Cregan P."/>
            <person name="Specht J."/>
            <person name="Grimwood J."/>
            <person name="Rokhsar D."/>
            <person name="Stacey G."/>
            <person name="Shoemaker R."/>
            <person name="Jackson S."/>
        </authorList>
    </citation>
    <scope>NUCLEOTIDE SEQUENCE</scope>
    <source>
        <tissue evidence="4">Callus</tissue>
    </source>
</reference>
<reference evidence="5" key="2">
    <citation type="submission" date="2018-02" db="UniProtKB">
        <authorList>
            <consortium name="EnsemblPlants"/>
        </authorList>
    </citation>
    <scope>IDENTIFICATION</scope>
    <source>
        <strain evidence="5">Williams 82</strain>
    </source>
</reference>
<dbReference type="InterPro" id="IPR015422">
    <property type="entry name" value="PyrdxlP-dep_Trfase_small"/>
</dbReference>
<dbReference type="STRING" id="3847.A0A0R0F0Y3"/>
<dbReference type="InterPro" id="IPR050103">
    <property type="entry name" value="Class-III_PLP-dep_AT"/>
</dbReference>
<dbReference type="OrthoDB" id="10261433at2759"/>
<evidence type="ECO:0000313" key="5">
    <source>
        <dbReference type="EnsemblPlants" id="KRG96110"/>
    </source>
</evidence>
<evidence type="ECO:0000256" key="2">
    <source>
        <dbReference type="ARBA" id="ARBA00008954"/>
    </source>
</evidence>
<comment type="catalytic activity">
    <reaction evidence="3">
        <text>a 2-oxocarboxylate + L-ornithine = L-glutamate 5-semialdehyde + an L-alpha-amino acid</text>
        <dbReference type="Rhea" id="RHEA:13877"/>
        <dbReference type="ChEBI" id="CHEBI:35179"/>
        <dbReference type="ChEBI" id="CHEBI:46911"/>
        <dbReference type="ChEBI" id="CHEBI:58066"/>
        <dbReference type="ChEBI" id="CHEBI:59869"/>
        <dbReference type="EC" id="2.6.1.13"/>
    </reaction>
</comment>
<dbReference type="Gramene" id="KRG96110">
    <property type="protein sequence ID" value="KRG96110"/>
    <property type="gene ID" value="GLYMA_19G189900"/>
</dbReference>
<evidence type="ECO:0000256" key="1">
    <source>
        <dbReference type="ARBA" id="ARBA00001933"/>
    </source>
</evidence>
<comment type="cofactor">
    <cofactor evidence="1 3">
        <name>pyridoxal 5'-phosphate</name>
        <dbReference type="ChEBI" id="CHEBI:597326"/>
    </cofactor>
</comment>
<dbReference type="InterPro" id="IPR015424">
    <property type="entry name" value="PyrdxlP-dep_Trfase"/>
</dbReference>
<dbReference type="GO" id="GO:0030170">
    <property type="term" value="F:pyridoxal phosphate binding"/>
    <property type="evidence" value="ECO:0007669"/>
    <property type="project" value="InterPro"/>
</dbReference>
<dbReference type="InParanoid" id="A0A0R0F0Y3"/>
<dbReference type="InterPro" id="IPR005814">
    <property type="entry name" value="Aminotrans_3"/>
</dbReference>
<organism evidence="4">
    <name type="scientific">Glycine max</name>
    <name type="common">Soybean</name>
    <name type="synonym">Glycine hispida</name>
    <dbReference type="NCBI Taxonomy" id="3847"/>
    <lineage>
        <taxon>Eukaryota</taxon>
        <taxon>Viridiplantae</taxon>
        <taxon>Streptophyta</taxon>
        <taxon>Embryophyta</taxon>
        <taxon>Tracheophyta</taxon>
        <taxon>Spermatophyta</taxon>
        <taxon>Magnoliopsida</taxon>
        <taxon>eudicotyledons</taxon>
        <taxon>Gunneridae</taxon>
        <taxon>Pentapetalae</taxon>
        <taxon>rosids</taxon>
        <taxon>fabids</taxon>
        <taxon>Fabales</taxon>
        <taxon>Fabaceae</taxon>
        <taxon>Papilionoideae</taxon>
        <taxon>50 kb inversion clade</taxon>
        <taxon>NPAAA clade</taxon>
        <taxon>indigoferoid/millettioid clade</taxon>
        <taxon>Phaseoleae</taxon>
        <taxon>Glycine</taxon>
        <taxon>Glycine subgen. Soja</taxon>
    </lineage>
</organism>
<sequence length="98" mass="11360">MGEELAGQLLKIQQQYPNYVKEVQGRGLFIGVEFNSKNLFPVSGYELCKKLKYKGVLAKPTHDTFICFTPPLHNENKKQCLYIKLSLYYVKVLPLENY</sequence>
<dbReference type="EMBL" id="CM000852">
    <property type="protein sequence ID" value="KRG96110.1"/>
    <property type="molecule type" value="Genomic_DNA"/>
</dbReference>
<dbReference type="SMR" id="A0A0R0F0Y3"/>
<dbReference type="SUPFAM" id="SSF53383">
    <property type="entry name" value="PLP-dependent transferases"/>
    <property type="match status" value="1"/>
</dbReference>